<proteinExistence type="predicted"/>
<keyword evidence="3" id="KW-0804">Transcription</keyword>
<dbReference type="InterPro" id="IPR036388">
    <property type="entry name" value="WH-like_DNA-bd_sf"/>
</dbReference>
<dbReference type="Pfam" id="PF07729">
    <property type="entry name" value="FCD"/>
    <property type="match status" value="1"/>
</dbReference>
<evidence type="ECO:0000256" key="1">
    <source>
        <dbReference type="ARBA" id="ARBA00023015"/>
    </source>
</evidence>
<dbReference type="SMART" id="SM00345">
    <property type="entry name" value="HTH_GNTR"/>
    <property type="match status" value="1"/>
</dbReference>
<dbReference type="Gene3D" id="1.10.10.10">
    <property type="entry name" value="Winged helix-like DNA-binding domain superfamily/Winged helix DNA-binding domain"/>
    <property type="match status" value="1"/>
</dbReference>
<keyword evidence="2" id="KW-0238">DNA-binding</keyword>
<dbReference type="InterPro" id="IPR008920">
    <property type="entry name" value="TF_FadR/GntR_C"/>
</dbReference>
<dbReference type="InterPro" id="IPR011711">
    <property type="entry name" value="GntR_C"/>
</dbReference>
<dbReference type="PANTHER" id="PTHR43537:SF5">
    <property type="entry name" value="UXU OPERON TRANSCRIPTIONAL REGULATOR"/>
    <property type="match status" value="1"/>
</dbReference>
<evidence type="ECO:0000256" key="3">
    <source>
        <dbReference type="ARBA" id="ARBA00023163"/>
    </source>
</evidence>
<geneLocation type="plasmid" evidence="5">
    <name>unnamed2</name>
</geneLocation>
<dbReference type="SUPFAM" id="SSF46785">
    <property type="entry name" value="Winged helix' DNA-binding domain"/>
    <property type="match status" value="1"/>
</dbReference>
<dbReference type="CDD" id="cd07377">
    <property type="entry name" value="WHTH_GntR"/>
    <property type="match status" value="1"/>
</dbReference>
<dbReference type="RefSeq" id="WP_353476071.1">
    <property type="nucleotide sequence ID" value="NZ_CP123387.1"/>
</dbReference>
<dbReference type="PANTHER" id="PTHR43537">
    <property type="entry name" value="TRANSCRIPTIONAL REGULATOR, GNTR FAMILY"/>
    <property type="match status" value="1"/>
</dbReference>
<dbReference type="EMBL" id="CP123387">
    <property type="protein sequence ID" value="XCC97181.1"/>
    <property type="molecule type" value="Genomic_DNA"/>
</dbReference>
<dbReference type="PRINTS" id="PR00035">
    <property type="entry name" value="HTHGNTR"/>
</dbReference>
<protein>
    <submittedName>
        <fullName evidence="5">FCD domain-containing protein</fullName>
    </submittedName>
</protein>
<evidence type="ECO:0000313" key="5">
    <source>
        <dbReference type="EMBL" id="XCC97181.1"/>
    </source>
</evidence>
<dbReference type="InterPro" id="IPR000524">
    <property type="entry name" value="Tscrpt_reg_HTH_GntR"/>
</dbReference>
<dbReference type="SUPFAM" id="SSF48008">
    <property type="entry name" value="GntR ligand-binding domain-like"/>
    <property type="match status" value="1"/>
</dbReference>
<sequence>MLLEMLNKPEWTGGGRLPPETELARDIGVSRPVLRKALARLRDEGRVFSRRGSGNYVQPKLVVEPPLAEFGALTIQTVQDMKRCMRFRQIVEAAAAEDAARLQDVAAIRAIEAAHRALAELQPGGTVFDRDFAFHLAVAAASGNSYYRFALETLRQQIALGLEFGRRLRGIAQNEVSERVIAEHASVLRAIQDADPVAAREAMSLHIQQGIQRLFGDEEGGRG</sequence>
<keyword evidence="1" id="KW-0805">Transcription regulation</keyword>
<dbReference type="AlphaFoldDB" id="A0AAU8AQI9"/>
<evidence type="ECO:0000259" key="4">
    <source>
        <dbReference type="PROSITE" id="PS50949"/>
    </source>
</evidence>
<dbReference type="GO" id="GO:0003677">
    <property type="term" value="F:DNA binding"/>
    <property type="evidence" value="ECO:0007669"/>
    <property type="project" value="UniProtKB-KW"/>
</dbReference>
<reference evidence="5" key="1">
    <citation type="submission" date="2023-02" db="EMBL/GenBank/DDBJ databases">
        <title>Description and genomic characterization of Salipiger bruguierae sp. nov., isolated from the sediment of mangrove plant Bruguiera sexangula.</title>
        <authorList>
            <person name="Long M."/>
        </authorList>
    </citation>
    <scope>NUCLEOTIDE SEQUENCE</scope>
    <source>
        <strain evidence="5">H15</strain>
        <plasmid evidence="5">unnamed2</plasmid>
    </source>
</reference>
<dbReference type="Pfam" id="PF00392">
    <property type="entry name" value="GntR"/>
    <property type="match status" value="1"/>
</dbReference>
<accession>A0AAU8AQI9</accession>
<keyword evidence="5" id="KW-0614">Plasmid</keyword>
<organism evidence="5">
    <name type="scientific">Alloyangia sp. H15</name>
    <dbReference type="NCBI Taxonomy" id="3029062"/>
    <lineage>
        <taxon>Bacteria</taxon>
        <taxon>Pseudomonadati</taxon>
        <taxon>Pseudomonadota</taxon>
        <taxon>Alphaproteobacteria</taxon>
        <taxon>Rhodobacterales</taxon>
        <taxon>Roseobacteraceae</taxon>
        <taxon>Alloyangia</taxon>
    </lineage>
</organism>
<dbReference type="Gene3D" id="1.20.120.530">
    <property type="entry name" value="GntR ligand-binding domain-like"/>
    <property type="match status" value="1"/>
</dbReference>
<dbReference type="GO" id="GO:0003700">
    <property type="term" value="F:DNA-binding transcription factor activity"/>
    <property type="evidence" value="ECO:0007669"/>
    <property type="project" value="InterPro"/>
</dbReference>
<feature type="domain" description="HTH gntR-type" evidence="4">
    <location>
        <begin position="1"/>
        <end position="60"/>
    </location>
</feature>
<dbReference type="InterPro" id="IPR036390">
    <property type="entry name" value="WH_DNA-bd_sf"/>
</dbReference>
<dbReference type="SMART" id="SM00895">
    <property type="entry name" value="FCD"/>
    <property type="match status" value="1"/>
</dbReference>
<gene>
    <name evidence="5" type="ORF">PVT71_25800</name>
</gene>
<dbReference type="PROSITE" id="PS50949">
    <property type="entry name" value="HTH_GNTR"/>
    <property type="match status" value="1"/>
</dbReference>
<evidence type="ECO:0000256" key="2">
    <source>
        <dbReference type="ARBA" id="ARBA00023125"/>
    </source>
</evidence>
<name>A0AAU8AQI9_9RHOB</name>